<evidence type="ECO:0000256" key="4">
    <source>
        <dbReference type="ARBA" id="ARBA00023027"/>
    </source>
</evidence>
<dbReference type="Gene3D" id="3.40.50.10860">
    <property type="entry name" value="Leucine Dehydrogenase, chain A, domain 1"/>
    <property type="match status" value="1"/>
</dbReference>
<dbReference type="SMART" id="SM00839">
    <property type="entry name" value="ELFV_dehydrog"/>
    <property type="match status" value="1"/>
</dbReference>
<evidence type="ECO:0000256" key="8">
    <source>
        <dbReference type="SAM" id="MobiDB-lite"/>
    </source>
</evidence>
<protein>
    <submittedName>
        <fullName evidence="10">Glu/Leu/Phe/Val dehydrogenase</fullName>
    </submittedName>
</protein>
<dbReference type="STRING" id="1317117.ATO7_05560"/>
<dbReference type="Proteomes" id="UP000192342">
    <property type="component" value="Unassembled WGS sequence"/>
</dbReference>
<dbReference type="PRINTS" id="PR00082">
    <property type="entry name" value="GLFDHDRGNASE"/>
</dbReference>
<reference evidence="10 11" key="1">
    <citation type="submission" date="2013-04" db="EMBL/GenBank/DDBJ databases">
        <title>Oceanococcus atlanticus 22II-S10r2 Genome Sequencing.</title>
        <authorList>
            <person name="Lai Q."/>
            <person name="Li G."/>
            <person name="Shao Z."/>
        </authorList>
    </citation>
    <scope>NUCLEOTIDE SEQUENCE [LARGE SCALE GENOMIC DNA]</scope>
    <source>
        <strain evidence="10 11">22II-S10r2</strain>
    </source>
</reference>
<dbReference type="PANTHER" id="PTHR42722">
    <property type="entry name" value="LEUCINE DEHYDROGENASE"/>
    <property type="match status" value="1"/>
</dbReference>
<dbReference type="AlphaFoldDB" id="A0A1Y1SJ65"/>
<dbReference type="SUPFAM" id="SSF51735">
    <property type="entry name" value="NAD(P)-binding Rossmann-fold domains"/>
    <property type="match status" value="1"/>
</dbReference>
<dbReference type="SUPFAM" id="SSF53223">
    <property type="entry name" value="Aminoacid dehydrogenase-like, N-terminal domain"/>
    <property type="match status" value="1"/>
</dbReference>
<dbReference type="InterPro" id="IPR046346">
    <property type="entry name" value="Aminoacid_DH-like_N_sf"/>
</dbReference>
<dbReference type="PIRSF" id="PIRSF000188">
    <property type="entry name" value="Phe_leu_dh"/>
    <property type="match status" value="1"/>
</dbReference>
<dbReference type="InterPro" id="IPR006096">
    <property type="entry name" value="Glu/Leu/Phe/Val/Trp_DH_C"/>
</dbReference>
<dbReference type="EMBL" id="AQQV01000001">
    <property type="protein sequence ID" value="ORE89321.1"/>
    <property type="molecule type" value="Genomic_DNA"/>
</dbReference>
<sequence>MSLFSHSAYDEHELVHFVRDVDSGLRGIIAVHSSALGPGAGGCRMWNYASEDAALQDVLRLSRGMSYKNAMANLPLGGGKAVILGDARQDKSEALFEAFGRAVNGLAGQYVTAEDVGVCEADMQIVARHTRYVSGLPQNGDAAGGDPSPKTALGVFCGIQAAVSASLRRQDLDGLRVAVQGLGNVGRHLCALLHEAGARLWVADIDDEAVAQVCQRFDATPVAVDEILYQDVDVLAPCALGGVLHSDSIPRLQARIVAGAANNQLLRDADGQRLFERGILYAPDYVINAGGIISCSAEYIGGLSAAEVDARVADIGPRLAEIFQRSQREKHPPNEIADALARDKLGRSS</sequence>
<dbReference type="FunFam" id="3.40.50.10860:FF:000010">
    <property type="entry name" value="Leucine dehydrogenase"/>
    <property type="match status" value="1"/>
</dbReference>
<dbReference type="InterPro" id="IPR036291">
    <property type="entry name" value="NAD(P)-bd_dom_sf"/>
</dbReference>
<dbReference type="InterPro" id="IPR006097">
    <property type="entry name" value="Glu/Leu/Phe/Val/Trp_DH_dimer"/>
</dbReference>
<dbReference type="InterPro" id="IPR006095">
    <property type="entry name" value="Glu/Leu/Phe/Val/Trp_DH"/>
</dbReference>
<evidence type="ECO:0000256" key="2">
    <source>
        <dbReference type="ARBA" id="ARBA00006382"/>
    </source>
</evidence>
<gene>
    <name evidence="10" type="ORF">ATO7_05560</name>
</gene>
<dbReference type="Pfam" id="PF00208">
    <property type="entry name" value="ELFV_dehydrog"/>
    <property type="match status" value="2"/>
</dbReference>
<feature type="binding site" evidence="6">
    <location>
        <begin position="181"/>
        <end position="186"/>
    </location>
    <ligand>
        <name>NAD(+)</name>
        <dbReference type="ChEBI" id="CHEBI:57540"/>
    </ligand>
</feature>
<dbReference type="Gene3D" id="3.40.50.720">
    <property type="entry name" value="NAD(P)-binding Rossmann-like Domain"/>
    <property type="match status" value="1"/>
</dbReference>
<evidence type="ECO:0000256" key="5">
    <source>
        <dbReference type="PIRSR" id="PIRSR000188-1"/>
    </source>
</evidence>
<comment type="caution">
    <text evidence="10">The sequence shown here is derived from an EMBL/GenBank/DDBJ whole genome shotgun (WGS) entry which is preliminary data.</text>
</comment>
<dbReference type="InterPro" id="IPR016211">
    <property type="entry name" value="Glu/Phe/Leu/Val/Trp_DH_bac/arc"/>
</dbReference>
<evidence type="ECO:0000313" key="11">
    <source>
        <dbReference type="Proteomes" id="UP000192342"/>
    </source>
</evidence>
<accession>A0A1Y1SJ65</accession>
<feature type="domain" description="Glutamate/phenylalanine/leucine/valine/L-tryptophan dehydrogenase C-terminal" evidence="9">
    <location>
        <begin position="145"/>
        <end position="348"/>
    </location>
</feature>
<keyword evidence="6" id="KW-0547">Nucleotide-binding</keyword>
<dbReference type="OrthoDB" id="9803297at2"/>
<keyword evidence="4 6" id="KW-0520">NAD</keyword>
<dbReference type="GO" id="GO:0000166">
    <property type="term" value="F:nucleotide binding"/>
    <property type="evidence" value="ECO:0007669"/>
    <property type="project" value="UniProtKB-KW"/>
</dbReference>
<feature type="region of interest" description="Disordered" evidence="8">
    <location>
        <begin position="326"/>
        <end position="349"/>
    </location>
</feature>
<dbReference type="Pfam" id="PF02812">
    <property type="entry name" value="ELFV_dehydrog_N"/>
    <property type="match status" value="1"/>
</dbReference>
<dbReference type="GO" id="GO:0006520">
    <property type="term" value="P:amino acid metabolic process"/>
    <property type="evidence" value="ECO:0007669"/>
    <property type="project" value="InterPro"/>
</dbReference>
<feature type="compositionally biased region" description="Basic and acidic residues" evidence="8">
    <location>
        <begin position="340"/>
        <end position="349"/>
    </location>
</feature>
<dbReference type="RefSeq" id="WP_146680160.1">
    <property type="nucleotide sequence ID" value="NZ_AQQV01000001.1"/>
</dbReference>
<keyword evidence="3 7" id="KW-0560">Oxidoreductase</keyword>
<name>A0A1Y1SJ65_9GAMM</name>
<feature type="active site" description="Proton donor/acceptor" evidence="5">
    <location>
        <position position="80"/>
    </location>
</feature>
<organism evidence="10 11">
    <name type="scientific">Oceanococcus atlanticus</name>
    <dbReference type="NCBI Taxonomy" id="1317117"/>
    <lineage>
        <taxon>Bacteria</taxon>
        <taxon>Pseudomonadati</taxon>
        <taxon>Pseudomonadota</taxon>
        <taxon>Gammaproteobacteria</taxon>
        <taxon>Chromatiales</taxon>
        <taxon>Oceanococcaceae</taxon>
        <taxon>Oceanococcus</taxon>
    </lineage>
</organism>
<dbReference type="PANTHER" id="PTHR42722:SF1">
    <property type="entry name" value="VALINE DEHYDROGENASE"/>
    <property type="match status" value="1"/>
</dbReference>
<comment type="similarity">
    <text evidence="2 7">Belongs to the Glu/Leu/Phe/Val dehydrogenases family.</text>
</comment>
<evidence type="ECO:0000256" key="3">
    <source>
        <dbReference type="ARBA" id="ARBA00023002"/>
    </source>
</evidence>
<evidence type="ECO:0000256" key="6">
    <source>
        <dbReference type="PIRSR" id="PIRSR000188-2"/>
    </source>
</evidence>
<evidence type="ECO:0000256" key="1">
    <source>
        <dbReference type="ARBA" id="ARBA00003868"/>
    </source>
</evidence>
<dbReference type="GO" id="GO:0016639">
    <property type="term" value="F:oxidoreductase activity, acting on the CH-NH2 group of donors, NAD or NADP as acceptor"/>
    <property type="evidence" value="ECO:0007669"/>
    <property type="project" value="InterPro"/>
</dbReference>
<evidence type="ECO:0000256" key="7">
    <source>
        <dbReference type="RuleBase" id="RU004417"/>
    </source>
</evidence>
<dbReference type="CDD" id="cd01075">
    <property type="entry name" value="NAD_bind_Leu_Phe_Val_DH"/>
    <property type="match status" value="1"/>
</dbReference>
<evidence type="ECO:0000313" key="10">
    <source>
        <dbReference type="EMBL" id="ORE89321.1"/>
    </source>
</evidence>
<keyword evidence="11" id="KW-1185">Reference proteome</keyword>
<evidence type="ECO:0000259" key="9">
    <source>
        <dbReference type="SMART" id="SM00839"/>
    </source>
</evidence>
<proteinExistence type="inferred from homology"/>
<comment type="function">
    <text evidence="1">Catalyzes the reversible oxidative deamination of glutamate to alpha-ketoglutarate and ammonia.</text>
</comment>